<dbReference type="InterPro" id="IPR036390">
    <property type="entry name" value="WH_DNA-bd_sf"/>
</dbReference>
<proteinExistence type="predicted"/>
<dbReference type="PANTHER" id="PTHR33221">
    <property type="entry name" value="WINGED HELIX-TURN-HELIX TRANSCRIPTIONAL REGULATOR, RRF2 FAMILY"/>
    <property type="match status" value="1"/>
</dbReference>
<gene>
    <name evidence="1" type="ORF">SAMN00777080_4657</name>
</gene>
<dbReference type="STRING" id="758820.SAMN00777080_4657"/>
<dbReference type="Pfam" id="PF02082">
    <property type="entry name" value="Rrf2"/>
    <property type="match status" value="1"/>
</dbReference>
<dbReference type="SUPFAM" id="SSF46785">
    <property type="entry name" value="Winged helix' DNA-binding domain"/>
    <property type="match status" value="1"/>
</dbReference>
<dbReference type="RefSeq" id="WP_084122936.1">
    <property type="nucleotide sequence ID" value="NZ_LT838813.1"/>
</dbReference>
<protein>
    <submittedName>
        <fullName evidence="1">Transcriptional regulator, BadM/Rrf2 family</fullName>
    </submittedName>
</protein>
<name>A0A1W2HAT4_9BACT</name>
<dbReference type="Proteomes" id="UP000192333">
    <property type="component" value="Chromosome I"/>
</dbReference>
<keyword evidence="2" id="KW-1185">Reference proteome</keyword>
<dbReference type="PANTHER" id="PTHR33221:SF15">
    <property type="entry name" value="HTH-TYPE TRANSCRIPTIONAL REGULATOR YWGB-RELATED"/>
    <property type="match status" value="1"/>
</dbReference>
<dbReference type="InterPro" id="IPR000944">
    <property type="entry name" value="Tscrpt_reg_Rrf2"/>
</dbReference>
<dbReference type="AlphaFoldDB" id="A0A1W2HAT4"/>
<dbReference type="PROSITE" id="PS01332">
    <property type="entry name" value="HTH_RRF2_1"/>
    <property type="match status" value="1"/>
</dbReference>
<evidence type="ECO:0000313" key="2">
    <source>
        <dbReference type="Proteomes" id="UP000192333"/>
    </source>
</evidence>
<reference evidence="2" key="1">
    <citation type="submission" date="2017-04" db="EMBL/GenBank/DDBJ databases">
        <authorList>
            <person name="Varghese N."/>
            <person name="Submissions S."/>
        </authorList>
    </citation>
    <scope>NUCLEOTIDE SEQUENCE [LARGE SCALE GENOMIC DNA]</scope>
    <source>
        <strain evidence="2">DSM 16537</strain>
    </source>
</reference>
<dbReference type="OrthoDB" id="9808360at2"/>
<dbReference type="PROSITE" id="PS51197">
    <property type="entry name" value="HTH_RRF2_2"/>
    <property type="match status" value="1"/>
</dbReference>
<sequence>MKVLSQTSKYGIRALLYIVSHPRVNEYVSIGEIAKELGLSFHFLTKIFRELNNEGILYSYRGPSGGVALARPADQIMLVDIVLALEGKDYFDNCLLGFPGCGVEKPCPVHDFWKEVKADVKTHLCITNLAELGDKITANEVRLFD</sequence>
<dbReference type="InterPro" id="IPR036388">
    <property type="entry name" value="WH-like_DNA-bd_sf"/>
</dbReference>
<evidence type="ECO:0000313" key="1">
    <source>
        <dbReference type="EMBL" id="SMD45983.1"/>
    </source>
</evidence>
<accession>A0A1W2HAT4</accession>
<dbReference type="NCBIfam" id="TIGR00738">
    <property type="entry name" value="rrf2_super"/>
    <property type="match status" value="1"/>
</dbReference>
<dbReference type="GO" id="GO:0005829">
    <property type="term" value="C:cytosol"/>
    <property type="evidence" value="ECO:0007669"/>
    <property type="project" value="TreeGrafter"/>
</dbReference>
<dbReference type="InterPro" id="IPR030489">
    <property type="entry name" value="TR_Rrf2-type_CS"/>
</dbReference>
<organism evidence="1 2">
    <name type="scientific">Aquiflexum balticum DSM 16537</name>
    <dbReference type="NCBI Taxonomy" id="758820"/>
    <lineage>
        <taxon>Bacteria</taxon>
        <taxon>Pseudomonadati</taxon>
        <taxon>Bacteroidota</taxon>
        <taxon>Cytophagia</taxon>
        <taxon>Cytophagales</taxon>
        <taxon>Cyclobacteriaceae</taxon>
        <taxon>Aquiflexum</taxon>
    </lineage>
</organism>
<dbReference type="GO" id="GO:0003700">
    <property type="term" value="F:DNA-binding transcription factor activity"/>
    <property type="evidence" value="ECO:0007669"/>
    <property type="project" value="TreeGrafter"/>
</dbReference>
<dbReference type="Gene3D" id="1.10.10.10">
    <property type="entry name" value="Winged helix-like DNA-binding domain superfamily/Winged helix DNA-binding domain"/>
    <property type="match status" value="1"/>
</dbReference>
<dbReference type="EMBL" id="LT838813">
    <property type="protein sequence ID" value="SMD45983.1"/>
    <property type="molecule type" value="Genomic_DNA"/>
</dbReference>